<evidence type="ECO:0000256" key="6">
    <source>
        <dbReference type="ARBA" id="ARBA00023125"/>
    </source>
</evidence>
<dbReference type="InterPro" id="IPR025943">
    <property type="entry name" value="Sigma_54_int_dom_ATP-bd_2"/>
</dbReference>
<dbReference type="SMART" id="SM00448">
    <property type="entry name" value="REC"/>
    <property type="match status" value="1"/>
</dbReference>
<dbReference type="AlphaFoldDB" id="A0A932GN00"/>
<dbReference type="Gene3D" id="3.40.50.2300">
    <property type="match status" value="1"/>
</dbReference>
<evidence type="ECO:0000256" key="3">
    <source>
        <dbReference type="ARBA" id="ARBA00022840"/>
    </source>
</evidence>
<dbReference type="SMART" id="SM00382">
    <property type="entry name" value="AAA"/>
    <property type="match status" value="1"/>
</dbReference>
<feature type="domain" description="Response regulatory" evidence="10">
    <location>
        <begin position="12"/>
        <end position="126"/>
    </location>
</feature>
<dbReference type="InterPro" id="IPR058031">
    <property type="entry name" value="AAA_lid_NorR"/>
</dbReference>
<keyword evidence="4" id="KW-0902">Two-component regulatory system</keyword>
<protein>
    <submittedName>
        <fullName evidence="11">Sigma-54-dependent Fis family transcriptional regulator</fullName>
    </submittedName>
</protein>
<dbReference type="FunFam" id="3.40.50.2300:FF:000018">
    <property type="entry name" value="DNA-binding transcriptional regulator NtrC"/>
    <property type="match status" value="1"/>
</dbReference>
<keyword evidence="7" id="KW-0804">Transcription</keyword>
<dbReference type="InterPro" id="IPR011006">
    <property type="entry name" value="CheY-like_superfamily"/>
</dbReference>
<dbReference type="InterPro" id="IPR003593">
    <property type="entry name" value="AAA+_ATPase"/>
</dbReference>
<keyword evidence="6" id="KW-0238">DNA-binding</keyword>
<evidence type="ECO:0000256" key="1">
    <source>
        <dbReference type="ARBA" id="ARBA00022553"/>
    </source>
</evidence>
<dbReference type="GO" id="GO:0000160">
    <property type="term" value="P:phosphorelay signal transduction system"/>
    <property type="evidence" value="ECO:0007669"/>
    <property type="project" value="UniProtKB-KW"/>
</dbReference>
<dbReference type="Pfam" id="PF25601">
    <property type="entry name" value="AAA_lid_14"/>
    <property type="match status" value="1"/>
</dbReference>
<evidence type="ECO:0000256" key="7">
    <source>
        <dbReference type="ARBA" id="ARBA00023163"/>
    </source>
</evidence>
<dbReference type="PANTHER" id="PTHR32071">
    <property type="entry name" value="TRANSCRIPTIONAL REGULATORY PROTEIN"/>
    <property type="match status" value="1"/>
</dbReference>
<dbReference type="SUPFAM" id="SSF52172">
    <property type="entry name" value="CheY-like"/>
    <property type="match status" value="1"/>
</dbReference>
<sequence length="468" mass="52212">MVDLGTGESRGRILVVDDEANITDAIKRALEKTGFVVDASTDPLLALEMVQRGTYDLVICDVKMPKMDGIQLLNKIKEHDPSIGVLMITGYASLESAITCIKLGAQDYITKPFKPDHLRVLVGKAMDHRRLADENLFLKGEIRGFYGREIFMGQSRAMRDIFDLALKVASNNSNVLILGESGTGKEVVARFIHMNSSRAARPFVTVNCAAIPENLLESELFGHHKGAFTGAVYTKRGSFELADGGTLFLDEIAEMRPEMQAKILRVLEDSRVQKVGSEEAVQVDVRVIAATNKNLDEEMAGNRFRDDLYYRLNVVQIAIPPLRQHLQDVVPLARHFLAQYCKELKKSVGDFSEDALEFLARYPWPGNIRELKNAIERAVIFAEPGGLIRTKHFPQHMVSEARDPTRISAGKDLNSLPSLREAEISYIREVLELCHGNRTRAAEILGVSPVTLWRKLGKEEGQPSTQDD</sequence>
<dbReference type="PROSITE" id="PS00688">
    <property type="entry name" value="SIGMA54_INTERACT_3"/>
    <property type="match status" value="1"/>
</dbReference>
<keyword evidence="2" id="KW-0547">Nucleotide-binding</keyword>
<dbReference type="InterPro" id="IPR025944">
    <property type="entry name" value="Sigma_54_int_dom_CS"/>
</dbReference>
<dbReference type="Pfam" id="PF00072">
    <property type="entry name" value="Response_reg"/>
    <property type="match status" value="1"/>
</dbReference>
<keyword evidence="5" id="KW-0805">Transcription regulation</keyword>
<dbReference type="PROSITE" id="PS00675">
    <property type="entry name" value="SIGMA54_INTERACT_1"/>
    <property type="match status" value="1"/>
</dbReference>
<accession>A0A932GN00</accession>
<evidence type="ECO:0000256" key="8">
    <source>
        <dbReference type="PROSITE-ProRule" id="PRU00169"/>
    </source>
</evidence>
<proteinExistence type="predicted"/>
<dbReference type="Pfam" id="PF02954">
    <property type="entry name" value="HTH_8"/>
    <property type="match status" value="1"/>
</dbReference>
<dbReference type="InterPro" id="IPR002078">
    <property type="entry name" value="Sigma_54_int"/>
</dbReference>
<evidence type="ECO:0000256" key="2">
    <source>
        <dbReference type="ARBA" id="ARBA00022741"/>
    </source>
</evidence>
<dbReference type="FunFam" id="3.40.50.300:FF:000006">
    <property type="entry name" value="DNA-binding transcriptional regulator NtrC"/>
    <property type="match status" value="1"/>
</dbReference>
<evidence type="ECO:0000259" key="9">
    <source>
        <dbReference type="PROSITE" id="PS50045"/>
    </source>
</evidence>
<dbReference type="PROSITE" id="PS50045">
    <property type="entry name" value="SIGMA54_INTERACT_4"/>
    <property type="match status" value="1"/>
</dbReference>
<evidence type="ECO:0000256" key="4">
    <source>
        <dbReference type="ARBA" id="ARBA00023012"/>
    </source>
</evidence>
<dbReference type="SUPFAM" id="SSF46689">
    <property type="entry name" value="Homeodomain-like"/>
    <property type="match status" value="1"/>
</dbReference>
<comment type="caution">
    <text evidence="11">The sequence shown here is derived from an EMBL/GenBank/DDBJ whole genome shotgun (WGS) entry which is preliminary data.</text>
</comment>
<organism evidence="11 12">
    <name type="scientific">Tectimicrobiota bacterium</name>
    <dbReference type="NCBI Taxonomy" id="2528274"/>
    <lineage>
        <taxon>Bacteria</taxon>
        <taxon>Pseudomonadati</taxon>
        <taxon>Nitrospinota/Tectimicrobiota group</taxon>
        <taxon>Candidatus Tectimicrobiota</taxon>
    </lineage>
</organism>
<evidence type="ECO:0000256" key="5">
    <source>
        <dbReference type="ARBA" id="ARBA00023015"/>
    </source>
</evidence>
<dbReference type="Gene3D" id="1.10.8.60">
    <property type="match status" value="1"/>
</dbReference>
<feature type="modified residue" description="4-aspartylphosphate" evidence="8">
    <location>
        <position position="61"/>
    </location>
</feature>
<keyword evidence="1 8" id="KW-0597">Phosphoprotein</keyword>
<reference evidence="11" key="1">
    <citation type="submission" date="2020-07" db="EMBL/GenBank/DDBJ databases">
        <title>Huge and variable diversity of episymbiotic CPR bacteria and DPANN archaea in groundwater ecosystems.</title>
        <authorList>
            <person name="He C.Y."/>
            <person name="Keren R."/>
            <person name="Whittaker M."/>
            <person name="Farag I.F."/>
            <person name="Doudna J."/>
            <person name="Cate J.H.D."/>
            <person name="Banfield J.F."/>
        </authorList>
    </citation>
    <scope>NUCLEOTIDE SEQUENCE</scope>
    <source>
        <strain evidence="11">NC_groundwater_717_Ag_S-0.2um_59_8</strain>
    </source>
</reference>
<dbReference type="Pfam" id="PF00158">
    <property type="entry name" value="Sigma54_activat"/>
    <property type="match status" value="1"/>
</dbReference>
<dbReference type="SUPFAM" id="SSF52540">
    <property type="entry name" value="P-loop containing nucleoside triphosphate hydrolases"/>
    <property type="match status" value="1"/>
</dbReference>
<dbReference type="Proteomes" id="UP000741360">
    <property type="component" value="Unassembled WGS sequence"/>
</dbReference>
<evidence type="ECO:0000313" key="12">
    <source>
        <dbReference type="Proteomes" id="UP000741360"/>
    </source>
</evidence>
<gene>
    <name evidence="11" type="ORF">HYY65_03460</name>
</gene>
<dbReference type="EMBL" id="JACPSX010000058">
    <property type="protein sequence ID" value="MBI3014128.1"/>
    <property type="molecule type" value="Genomic_DNA"/>
</dbReference>
<dbReference type="GO" id="GO:0043565">
    <property type="term" value="F:sequence-specific DNA binding"/>
    <property type="evidence" value="ECO:0007669"/>
    <property type="project" value="InterPro"/>
</dbReference>
<dbReference type="InterPro" id="IPR027417">
    <property type="entry name" value="P-loop_NTPase"/>
</dbReference>
<dbReference type="InterPro" id="IPR002197">
    <property type="entry name" value="HTH_Fis"/>
</dbReference>
<dbReference type="PRINTS" id="PR01590">
    <property type="entry name" value="HTHFIS"/>
</dbReference>
<dbReference type="GO" id="GO:0006355">
    <property type="term" value="P:regulation of DNA-templated transcription"/>
    <property type="evidence" value="ECO:0007669"/>
    <property type="project" value="InterPro"/>
</dbReference>
<dbReference type="InterPro" id="IPR001789">
    <property type="entry name" value="Sig_transdc_resp-reg_receiver"/>
</dbReference>
<dbReference type="PROSITE" id="PS50110">
    <property type="entry name" value="RESPONSE_REGULATORY"/>
    <property type="match status" value="1"/>
</dbReference>
<dbReference type="Gene3D" id="3.40.50.300">
    <property type="entry name" value="P-loop containing nucleotide triphosphate hydrolases"/>
    <property type="match status" value="1"/>
</dbReference>
<dbReference type="InterPro" id="IPR025662">
    <property type="entry name" value="Sigma_54_int_dom_ATP-bd_1"/>
</dbReference>
<dbReference type="CDD" id="cd00009">
    <property type="entry name" value="AAA"/>
    <property type="match status" value="1"/>
</dbReference>
<name>A0A932GN00_UNCTE</name>
<dbReference type="InterPro" id="IPR009057">
    <property type="entry name" value="Homeodomain-like_sf"/>
</dbReference>
<dbReference type="GO" id="GO:0005524">
    <property type="term" value="F:ATP binding"/>
    <property type="evidence" value="ECO:0007669"/>
    <property type="project" value="UniProtKB-KW"/>
</dbReference>
<dbReference type="Gene3D" id="1.10.10.60">
    <property type="entry name" value="Homeodomain-like"/>
    <property type="match status" value="1"/>
</dbReference>
<evidence type="ECO:0000259" key="10">
    <source>
        <dbReference type="PROSITE" id="PS50110"/>
    </source>
</evidence>
<feature type="domain" description="Sigma-54 factor interaction" evidence="9">
    <location>
        <begin position="151"/>
        <end position="380"/>
    </location>
</feature>
<dbReference type="PROSITE" id="PS00676">
    <property type="entry name" value="SIGMA54_INTERACT_2"/>
    <property type="match status" value="1"/>
</dbReference>
<evidence type="ECO:0000313" key="11">
    <source>
        <dbReference type="EMBL" id="MBI3014128.1"/>
    </source>
</evidence>
<keyword evidence="3" id="KW-0067">ATP-binding</keyword>